<feature type="domain" description="Transglutaminase-like" evidence="1">
    <location>
        <begin position="155"/>
        <end position="220"/>
    </location>
</feature>
<keyword evidence="3" id="KW-1185">Reference proteome</keyword>
<sequence length="278" mass="30304">MRLQIHHATHYEYGQPVMHAVQALCLTPRSSAHQTVERWEVRAPGRLFESVDGFGNLTHTYTLSGRLTKGTIRAEGVVETHACPEVIDAPGLPPPQLYLRATALAEPHRRVAEFAAPHLDDGADPARLLMLAEAVRAQVVYRPGATGVHTTALEAFDWGKGVCQDQAHVFIAACRSHGVPARYVSGYFHAVDAPELASHAWADVCIDAAARRWLSIDVTHACLMDERHVRLAIGTDYAACPPVKGIRTGGGEETMQVHIDMQRLPPDFRAPVSGVHSA</sequence>
<accession>A0ABT0YHW7</accession>
<dbReference type="Pfam" id="PF08379">
    <property type="entry name" value="Bact_transglu_N"/>
    <property type="match status" value="1"/>
</dbReference>
<dbReference type="InterPro" id="IPR002931">
    <property type="entry name" value="Transglutaminase-like"/>
</dbReference>
<dbReference type="RefSeq" id="WP_251776457.1">
    <property type="nucleotide sequence ID" value="NZ_JAMKFE010000001.1"/>
</dbReference>
<dbReference type="SMART" id="SM00460">
    <property type="entry name" value="TGc"/>
    <property type="match status" value="1"/>
</dbReference>
<dbReference type="PANTHER" id="PTHR33490:SF6">
    <property type="entry name" value="SLL1049 PROTEIN"/>
    <property type="match status" value="1"/>
</dbReference>
<proteinExistence type="predicted"/>
<dbReference type="Pfam" id="PF01841">
    <property type="entry name" value="Transglut_core"/>
    <property type="match status" value="1"/>
</dbReference>
<dbReference type="PANTHER" id="PTHR33490">
    <property type="entry name" value="BLR5614 PROTEIN-RELATED"/>
    <property type="match status" value="1"/>
</dbReference>
<dbReference type="EMBL" id="JAMKFE010000001">
    <property type="protein sequence ID" value="MCM5678323.1"/>
    <property type="molecule type" value="Genomic_DNA"/>
</dbReference>
<organism evidence="2 3">
    <name type="scientific">Caldimonas mangrovi</name>
    <dbReference type="NCBI Taxonomy" id="2944811"/>
    <lineage>
        <taxon>Bacteria</taxon>
        <taxon>Pseudomonadati</taxon>
        <taxon>Pseudomonadota</taxon>
        <taxon>Betaproteobacteria</taxon>
        <taxon>Burkholderiales</taxon>
        <taxon>Sphaerotilaceae</taxon>
        <taxon>Caldimonas</taxon>
    </lineage>
</organism>
<comment type="caution">
    <text evidence="2">The sequence shown here is derived from an EMBL/GenBank/DDBJ whole genome shotgun (WGS) entry which is preliminary data.</text>
</comment>
<dbReference type="Gene3D" id="3.10.620.30">
    <property type="match status" value="1"/>
</dbReference>
<evidence type="ECO:0000259" key="1">
    <source>
        <dbReference type="SMART" id="SM00460"/>
    </source>
</evidence>
<reference evidence="2" key="1">
    <citation type="submission" date="2022-05" db="EMBL/GenBank/DDBJ databases">
        <title>Schlegelella sp. nov., isolated from mangrove soil.</title>
        <authorList>
            <person name="Liu Y."/>
            <person name="Ge X."/>
            <person name="Liu W."/>
        </authorList>
    </citation>
    <scope>NUCLEOTIDE SEQUENCE</scope>
    <source>
        <strain evidence="2">S2-27</strain>
    </source>
</reference>
<dbReference type="Proteomes" id="UP001165541">
    <property type="component" value="Unassembled WGS sequence"/>
</dbReference>
<evidence type="ECO:0000313" key="3">
    <source>
        <dbReference type="Proteomes" id="UP001165541"/>
    </source>
</evidence>
<gene>
    <name evidence="2" type="ORF">M8A51_02130</name>
</gene>
<dbReference type="SUPFAM" id="SSF54001">
    <property type="entry name" value="Cysteine proteinases"/>
    <property type="match status" value="1"/>
</dbReference>
<name>A0ABT0YHW7_9BURK</name>
<protein>
    <submittedName>
        <fullName evidence="2">Transglutaminase family protein</fullName>
    </submittedName>
</protein>
<dbReference type="InterPro" id="IPR013589">
    <property type="entry name" value="Bac_transglu_N"/>
</dbReference>
<evidence type="ECO:0000313" key="2">
    <source>
        <dbReference type="EMBL" id="MCM5678323.1"/>
    </source>
</evidence>
<dbReference type="InterPro" id="IPR038765">
    <property type="entry name" value="Papain-like_cys_pep_sf"/>
</dbReference>